<dbReference type="OrthoDB" id="9972196at2759"/>
<dbReference type="Gene3D" id="3.40.140.10">
    <property type="entry name" value="Cytidine Deaminase, domain 2"/>
    <property type="match status" value="1"/>
</dbReference>
<gene>
    <name evidence="3" type="ORF">PIIN_06167</name>
</gene>
<feature type="domain" description="CMP/dCMP-type deaminase" evidence="2">
    <location>
        <begin position="3"/>
        <end position="55"/>
    </location>
</feature>
<feature type="compositionally biased region" description="Low complexity" evidence="1">
    <location>
        <begin position="132"/>
        <end position="150"/>
    </location>
</feature>
<sequence length="381" mass="40323">MCFTLGAVLVKGGKIISSGYNHYRTHYDGDDSKARGGKPLSMHAEMHAIYNAVGAAPSFKTQFVKAGNAALVSGAGGASATLFEKDEEEEYERGPISTSTPTVLSKQSKGSQPKQGTPAQPSKPMPVSQPASSTSHSRSTSGACATASSSLGNAPPASCFSTGKHKRKPRSPSSSPPRAEPSCYGSVPDNSRDLEQQWRAARAASTSSKLSWWDRAAKVANHGDGKQKLVSHQRTGSTSEEESKHAQKPSLTPPGISPGVTGSKCGGKLTKASSAPPMVVGTSCAKRHGARTRVTGADLYVVRLTRTGALGNAMPCWRCLEWCKWAGVKRIFHYAVDSAVDDVSGSDKRTSGRWICIKVNETRHEDCYWTQGDGRILGGGL</sequence>
<dbReference type="AlphaFoldDB" id="G4TLP0"/>
<dbReference type="Proteomes" id="UP000007148">
    <property type="component" value="Unassembled WGS sequence"/>
</dbReference>
<dbReference type="GO" id="GO:0006139">
    <property type="term" value="P:nucleobase-containing compound metabolic process"/>
    <property type="evidence" value="ECO:0007669"/>
    <property type="project" value="UniProtKB-ARBA"/>
</dbReference>
<feature type="region of interest" description="Disordered" evidence="1">
    <location>
        <begin position="84"/>
        <end position="190"/>
    </location>
</feature>
<evidence type="ECO:0000313" key="4">
    <source>
        <dbReference type="Proteomes" id="UP000007148"/>
    </source>
</evidence>
<dbReference type="InParanoid" id="G4TLP0"/>
<organism evidence="3 4">
    <name type="scientific">Serendipita indica (strain DSM 11827)</name>
    <name type="common">Root endophyte fungus</name>
    <name type="synonym">Piriformospora indica</name>
    <dbReference type="NCBI Taxonomy" id="1109443"/>
    <lineage>
        <taxon>Eukaryota</taxon>
        <taxon>Fungi</taxon>
        <taxon>Dikarya</taxon>
        <taxon>Basidiomycota</taxon>
        <taxon>Agaricomycotina</taxon>
        <taxon>Agaricomycetes</taxon>
        <taxon>Sebacinales</taxon>
        <taxon>Serendipitaceae</taxon>
        <taxon>Serendipita</taxon>
    </lineage>
</organism>
<dbReference type="Pfam" id="PF00383">
    <property type="entry name" value="dCMP_cyt_deam_1"/>
    <property type="match status" value="1"/>
</dbReference>
<evidence type="ECO:0000259" key="2">
    <source>
        <dbReference type="Pfam" id="PF00383"/>
    </source>
</evidence>
<dbReference type="InterPro" id="IPR002125">
    <property type="entry name" value="CMP_dCMP_dom"/>
</dbReference>
<feature type="compositionally biased region" description="Polar residues" evidence="1">
    <location>
        <begin position="96"/>
        <end position="120"/>
    </location>
</feature>
<dbReference type="eggNOG" id="ENOG502SDQ5">
    <property type="taxonomic scope" value="Eukaryota"/>
</dbReference>
<accession>G4TLP0</accession>
<proteinExistence type="predicted"/>
<dbReference type="EMBL" id="CAFZ01000154">
    <property type="protein sequence ID" value="CCA72233.1"/>
    <property type="molecule type" value="Genomic_DNA"/>
</dbReference>
<feature type="region of interest" description="Disordered" evidence="1">
    <location>
        <begin position="222"/>
        <end position="278"/>
    </location>
</feature>
<dbReference type="HOGENOM" id="CLU_725854_0_0_1"/>
<dbReference type="SUPFAM" id="SSF53927">
    <property type="entry name" value="Cytidine deaminase-like"/>
    <property type="match status" value="2"/>
</dbReference>
<reference evidence="3 4" key="1">
    <citation type="journal article" date="2011" name="PLoS Pathog.">
        <title>Endophytic Life Strategies Decoded by Genome and Transcriptome Analyses of the Mutualistic Root Symbiont Piriformospora indica.</title>
        <authorList>
            <person name="Zuccaro A."/>
            <person name="Lahrmann U."/>
            <person name="Guldener U."/>
            <person name="Langen G."/>
            <person name="Pfiffi S."/>
            <person name="Biedenkopf D."/>
            <person name="Wong P."/>
            <person name="Samans B."/>
            <person name="Grimm C."/>
            <person name="Basiewicz M."/>
            <person name="Murat C."/>
            <person name="Martin F."/>
            <person name="Kogel K.H."/>
        </authorList>
    </citation>
    <scope>NUCLEOTIDE SEQUENCE [LARGE SCALE GENOMIC DNA]</scope>
    <source>
        <strain evidence="3 4">DSM 11827</strain>
    </source>
</reference>
<protein>
    <recommendedName>
        <fullName evidence="2">CMP/dCMP-type deaminase domain-containing protein</fullName>
    </recommendedName>
</protein>
<dbReference type="GO" id="GO:0003824">
    <property type="term" value="F:catalytic activity"/>
    <property type="evidence" value="ECO:0007669"/>
    <property type="project" value="InterPro"/>
</dbReference>
<keyword evidence="4" id="KW-1185">Reference proteome</keyword>
<evidence type="ECO:0000256" key="1">
    <source>
        <dbReference type="SAM" id="MobiDB-lite"/>
    </source>
</evidence>
<comment type="caution">
    <text evidence="3">The sequence shown here is derived from an EMBL/GenBank/DDBJ whole genome shotgun (WGS) entry which is preliminary data.</text>
</comment>
<name>G4TLP0_SERID</name>
<dbReference type="InterPro" id="IPR016193">
    <property type="entry name" value="Cytidine_deaminase-like"/>
</dbReference>
<evidence type="ECO:0000313" key="3">
    <source>
        <dbReference type="EMBL" id="CCA72233.1"/>
    </source>
</evidence>